<feature type="domain" description="Aminoacyl-tRNA synthetase class I anticodon-binding" evidence="14">
    <location>
        <begin position="550"/>
        <end position="587"/>
    </location>
</feature>
<dbReference type="PANTHER" id="PTHR43311:SF2">
    <property type="entry name" value="GLUTAMATE--TRNA LIGASE, MITOCHONDRIAL-RELATED"/>
    <property type="match status" value="1"/>
</dbReference>
<feature type="region of interest" description="Disordered" evidence="12">
    <location>
        <begin position="58"/>
        <end position="95"/>
    </location>
</feature>
<dbReference type="RefSeq" id="XP_013277277.1">
    <property type="nucleotide sequence ID" value="XM_013421823.1"/>
</dbReference>
<dbReference type="SUPFAM" id="SSF48163">
    <property type="entry name" value="An anticodon-binding domain of class I aminoacyl-tRNA synthetases"/>
    <property type="match status" value="1"/>
</dbReference>
<dbReference type="FunFam" id="3.40.50.620:FF:000045">
    <property type="entry name" value="Glutamate--tRNA ligase, mitochondrial"/>
    <property type="match status" value="1"/>
</dbReference>
<evidence type="ECO:0000256" key="7">
    <source>
        <dbReference type="ARBA" id="ARBA00022917"/>
    </source>
</evidence>
<evidence type="ECO:0000259" key="14">
    <source>
        <dbReference type="Pfam" id="PF19269"/>
    </source>
</evidence>
<dbReference type="GO" id="GO:0005524">
    <property type="term" value="F:ATP binding"/>
    <property type="evidence" value="ECO:0007669"/>
    <property type="project" value="UniProtKB-KW"/>
</dbReference>
<dbReference type="InterPro" id="IPR008925">
    <property type="entry name" value="aa_tRNA-synth_I_cd-bd_sf"/>
</dbReference>
<dbReference type="CDD" id="cd00808">
    <property type="entry name" value="GluRS_core"/>
    <property type="match status" value="1"/>
</dbReference>
<dbReference type="VEuPathDB" id="FungiDB:Z518_01222"/>
<name>A0A0D2J387_9EURO</name>
<dbReference type="InterPro" id="IPR045462">
    <property type="entry name" value="aa-tRNA-synth_I_cd-bd"/>
</dbReference>
<dbReference type="GO" id="GO:0008270">
    <property type="term" value="F:zinc ion binding"/>
    <property type="evidence" value="ECO:0007669"/>
    <property type="project" value="InterPro"/>
</dbReference>
<evidence type="ECO:0000313" key="15">
    <source>
        <dbReference type="EMBL" id="KIX10141.1"/>
    </source>
</evidence>
<evidence type="ECO:0000256" key="1">
    <source>
        <dbReference type="ARBA" id="ARBA00004173"/>
    </source>
</evidence>
<keyword evidence="6 11" id="KW-0067">ATP-binding</keyword>
<dbReference type="InterPro" id="IPR020058">
    <property type="entry name" value="Glu/Gln-tRNA-synth_Ib_cat-dom"/>
</dbReference>
<evidence type="ECO:0000313" key="16">
    <source>
        <dbReference type="Proteomes" id="UP000053617"/>
    </source>
</evidence>
<reference evidence="15 16" key="1">
    <citation type="submission" date="2015-01" db="EMBL/GenBank/DDBJ databases">
        <title>The Genome Sequence of Rhinocladiella mackenzie CBS 650.93.</title>
        <authorList>
            <consortium name="The Broad Institute Genomics Platform"/>
            <person name="Cuomo C."/>
            <person name="de Hoog S."/>
            <person name="Gorbushina A."/>
            <person name="Stielow B."/>
            <person name="Teixiera M."/>
            <person name="Abouelleil A."/>
            <person name="Chapman S.B."/>
            <person name="Priest M."/>
            <person name="Young S.K."/>
            <person name="Wortman J."/>
            <person name="Nusbaum C."/>
            <person name="Birren B."/>
        </authorList>
    </citation>
    <scope>NUCLEOTIDE SEQUENCE [LARGE SCALE GENOMIC DNA]</scope>
    <source>
        <strain evidence="15 16">CBS 650.93</strain>
    </source>
</reference>
<dbReference type="Gene3D" id="3.40.50.620">
    <property type="entry name" value="HUPs"/>
    <property type="match status" value="1"/>
</dbReference>
<accession>A0A0D2J387</accession>
<dbReference type="InterPro" id="IPR033910">
    <property type="entry name" value="GluRS_core"/>
</dbReference>
<keyword evidence="7 11" id="KW-0648">Protein biosynthesis</keyword>
<dbReference type="GO" id="GO:0004818">
    <property type="term" value="F:glutamate-tRNA ligase activity"/>
    <property type="evidence" value="ECO:0007669"/>
    <property type="project" value="UniProtKB-EC"/>
</dbReference>
<dbReference type="Proteomes" id="UP000053617">
    <property type="component" value="Unassembled WGS sequence"/>
</dbReference>
<evidence type="ECO:0000256" key="6">
    <source>
        <dbReference type="ARBA" id="ARBA00022840"/>
    </source>
</evidence>
<dbReference type="Gene3D" id="1.10.10.350">
    <property type="match status" value="1"/>
</dbReference>
<keyword evidence="8 11" id="KW-0030">Aminoacyl-tRNA synthetase</keyword>
<keyword evidence="5 11" id="KW-0547">Nucleotide-binding</keyword>
<dbReference type="GeneID" id="25289293"/>
<dbReference type="GO" id="GO:0005739">
    <property type="term" value="C:mitochondrion"/>
    <property type="evidence" value="ECO:0007669"/>
    <property type="project" value="UniProtKB-SubCell"/>
</dbReference>
<evidence type="ECO:0000256" key="12">
    <source>
        <dbReference type="SAM" id="MobiDB-lite"/>
    </source>
</evidence>
<feature type="compositionally biased region" description="Low complexity" evidence="12">
    <location>
        <begin position="60"/>
        <end position="76"/>
    </location>
</feature>
<evidence type="ECO:0000256" key="2">
    <source>
        <dbReference type="ARBA" id="ARBA00007894"/>
    </source>
</evidence>
<feature type="domain" description="Glutamyl/glutaminyl-tRNA synthetase class Ib catalytic" evidence="13">
    <location>
        <begin position="87"/>
        <end position="397"/>
    </location>
</feature>
<comment type="similarity">
    <text evidence="2">Belongs to the class-I aminoacyl-tRNA synthetase family. Glutamate--tRNA ligase type 1 subfamily.</text>
</comment>
<dbReference type="InterPro" id="IPR014729">
    <property type="entry name" value="Rossmann-like_a/b/a_fold"/>
</dbReference>
<dbReference type="AlphaFoldDB" id="A0A0D2J387"/>
<dbReference type="GO" id="GO:0006424">
    <property type="term" value="P:glutamyl-tRNA aminoacylation"/>
    <property type="evidence" value="ECO:0007669"/>
    <property type="project" value="InterPro"/>
</dbReference>
<dbReference type="InterPro" id="IPR020751">
    <property type="entry name" value="aa-tRNA-synth_I_codon-bd_sub2"/>
</dbReference>
<protein>
    <recommendedName>
        <fullName evidence="10">Glutamate--tRNA ligase, mitochondrial</fullName>
        <ecNumber evidence="3">6.1.1.17</ecNumber>
    </recommendedName>
    <alternativeName>
        <fullName evidence="9">Glutamyl-tRNA synthetase</fullName>
    </alternativeName>
</protein>
<feature type="compositionally biased region" description="Basic and acidic residues" evidence="12">
    <location>
        <begin position="596"/>
        <end position="612"/>
    </location>
</feature>
<dbReference type="GO" id="GO:0000049">
    <property type="term" value="F:tRNA binding"/>
    <property type="evidence" value="ECO:0007669"/>
    <property type="project" value="InterPro"/>
</dbReference>
<evidence type="ECO:0000256" key="5">
    <source>
        <dbReference type="ARBA" id="ARBA00022741"/>
    </source>
</evidence>
<evidence type="ECO:0000256" key="3">
    <source>
        <dbReference type="ARBA" id="ARBA00012835"/>
    </source>
</evidence>
<dbReference type="Pfam" id="PF00749">
    <property type="entry name" value="tRNA-synt_1c"/>
    <property type="match status" value="1"/>
</dbReference>
<sequence>MPEPSGAFDLFSDYHILHPNHQNHYLSMSTVQPARLVKVVGWVCSSCRARQAAKYPEHAPSSLIKTRKSSSTSTPPKRGRLPDTPARTRFAPSPTGNLHLGSIRTALFNYLLARATKGQFLLRIEDTDAKRTILGAEDRLYQDLRWAGLQWDEGPIVGGPYGPYRQSERLTWYQTHVENLLKTGRAYRCFCSPERIDELNRHRHQKGLSLGYDRKCIHIPSAEAEGKAHNGEQHVIRFRSPDVWPRYNDLVYGKSGHGAEKTKKLLLDEPVYEDVILMKSDGFPTYHWANVCDDHDMHITHVVRGSEWMSSTPLHVALYQSLNWTPPVYAHVPLLVDEKKQKLSKRNLDSDVANFRTQGILPEAVVNFAALLGWSHTQKKDVFDLSQLESLFDLKITKGNTIVSPTKLVYLQRHHARRRVRAQGERFEQLIRDVAVAVLDEYGAARIMTFLSNRPLRGVIAKILQLQSLHFISAAHFAEHCCSIFIDPPSTKPEDLESIDLELLHPLRVAASTLCLVPPSSWTEEVHRAQLRQLETPPSNDIEPKRWKTELYHYLRWVLLGGNNGPGIAETMEVLGRDACVEKIQAANQMVKEFEMAKSKPKVDPEMVKSDGDDGGSDPAEKEKMTEWKSYTL</sequence>
<evidence type="ECO:0000256" key="9">
    <source>
        <dbReference type="ARBA" id="ARBA00030865"/>
    </source>
</evidence>
<keyword evidence="4 11" id="KW-0436">Ligase</keyword>
<evidence type="ECO:0000256" key="4">
    <source>
        <dbReference type="ARBA" id="ARBA00022598"/>
    </source>
</evidence>
<dbReference type="HOGENOM" id="CLU_015768_6_3_1"/>
<dbReference type="PRINTS" id="PR00987">
    <property type="entry name" value="TRNASYNTHGLU"/>
</dbReference>
<dbReference type="OrthoDB" id="428822at2759"/>
<dbReference type="InterPro" id="IPR004527">
    <property type="entry name" value="Glu-tRNA-ligase_bac/mito"/>
</dbReference>
<dbReference type="PANTHER" id="PTHR43311">
    <property type="entry name" value="GLUTAMATE--TRNA LIGASE"/>
    <property type="match status" value="1"/>
</dbReference>
<evidence type="ECO:0000256" key="8">
    <source>
        <dbReference type="ARBA" id="ARBA00023146"/>
    </source>
</evidence>
<dbReference type="EMBL" id="KN847475">
    <property type="protein sequence ID" value="KIX10141.1"/>
    <property type="molecule type" value="Genomic_DNA"/>
</dbReference>
<evidence type="ECO:0000256" key="11">
    <source>
        <dbReference type="RuleBase" id="RU363037"/>
    </source>
</evidence>
<organism evidence="15 16">
    <name type="scientific">Rhinocladiella mackenziei CBS 650.93</name>
    <dbReference type="NCBI Taxonomy" id="1442369"/>
    <lineage>
        <taxon>Eukaryota</taxon>
        <taxon>Fungi</taxon>
        <taxon>Dikarya</taxon>
        <taxon>Ascomycota</taxon>
        <taxon>Pezizomycotina</taxon>
        <taxon>Eurotiomycetes</taxon>
        <taxon>Chaetothyriomycetidae</taxon>
        <taxon>Chaetothyriales</taxon>
        <taxon>Herpotrichiellaceae</taxon>
        <taxon>Rhinocladiella</taxon>
    </lineage>
</organism>
<evidence type="ECO:0000259" key="13">
    <source>
        <dbReference type="Pfam" id="PF00749"/>
    </source>
</evidence>
<dbReference type="Pfam" id="PF19269">
    <property type="entry name" value="Anticodon_2"/>
    <property type="match status" value="1"/>
</dbReference>
<evidence type="ECO:0000256" key="10">
    <source>
        <dbReference type="ARBA" id="ARBA00072917"/>
    </source>
</evidence>
<keyword evidence="16" id="KW-1185">Reference proteome</keyword>
<dbReference type="NCBIfam" id="TIGR00464">
    <property type="entry name" value="gltX_bact"/>
    <property type="match status" value="1"/>
</dbReference>
<dbReference type="EC" id="6.1.1.17" evidence="3"/>
<comment type="subcellular location">
    <subcellularLocation>
        <location evidence="1">Mitochondrion</location>
    </subcellularLocation>
</comment>
<dbReference type="InterPro" id="IPR049940">
    <property type="entry name" value="GluQ/Sye"/>
</dbReference>
<dbReference type="SUPFAM" id="SSF52374">
    <property type="entry name" value="Nucleotidylyl transferase"/>
    <property type="match status" value="1"/>
</dbReference>
<gene>
    <name evidence="15" type="ORF">Z518_01222</name>
</gene>
<dbReference type="HAMAP" id="MF_00022">
    <property type="entry name" value="Glu_tRNA_synth_type1"/>
    <property type="match status" value="1"/>
</dbReference>
<dbReference type="InterPro" id="IPR000924">
    <property type="entry name" value="Glu/Gln-tRNA-synth"/>
</dbReference>
<proteinExistence type="inferred from homology"/>
<feature type="region of interest" description="Disordered" evidence="12">
    <location>
        <begin position="596"/>
        <end position="633"/>
    </location>
</feature>
<dbReference type="STRING" id="1442369.A0A0D2J387"/>